<gene>
    <name evidence="2" type="ORF">Vafri_21028</name>
</gene>
<name>A0A8J4BTN4_9CHLO</name>
<evidence type="ECO:0000256" key="1">
    <source>
        <dbReference type="SAM" id="MobiDB-lite"/>
    </source>
</evidence>
<organism evidence="2 3">
    <name type="scientific">Volvox africanus</name>
    <dbReference type="NCBI Taxonomy" id="51714"/>
    <lineage>
        <taxon>Eukaryota</taxon>
        <taxon>Viridiplantae</taxon>
        <taxon>Chlorophyta</taxon>
        <taxon>core chlorophytes</taxon>
        <taxon>Chlorophyceae</taxon>
        <taxon>CS clade</taxon>
        <taxon>Chlamydomonadales</taxon>
        <taxon>Volvocaceae</taxon>
        <taxon>Volvox</taxon>
    </lineage>
</organism>
<reference evidence="2" key="1">
    <citation type="journal article" date="2021" name="Proc. Natl. Acad. Sci. U.S.A.">
        <title>Three genomes in the algal genus Volvox reveal the fate of a haploid sex-determining region after a transition to homothallism.</title>
        <authorList>
            <person name="Yamamoto K."/>
            <person name="Hamaji T."/>
            <person name="Kawai-Toyooka H."/>
            <person name="Matsuzaki R."/>
            <person name="Takahashi F."/>
            <person name="Nishimura Y."/>
            <person name="Kawachi M."/>
            <person name="Noguchi H."/>
            <person name="Minakuchi Y."/>
            <person name="Umen J.G."/>
            <person name="Toyoda A."/>
            <person name="Nozaki H."/>
        </authorList>
    </citation>
    <scope>NUCLEOTIDE SEQUENCE</scope>
    <source>
        <strain evidence="2">NIES-3780</strain>
    </source>
</reference>
<dbReference type="Proteomes" id="UP000747399">
    <property type="component" value="Unassembled WGS sequence"/>
</dbReference>
<keyword evidence="3" id="KW-1185">Reference proteome</keyword>
<feature type="compositionally biased region" description="Pro residues" evidence="1">
    <location>
        <begin position="186"/>
        <end position="195"/>
    </location>
</feature>
<protein>
    <submittedName>
        <fullName evidence="2">Uncharacterized protein</fullName>
    </submittedName>
</protein>
<feature type="region of interest" description="Disordered" evidence="1">
    <location>
        <begin position="176"/>
        <end position="198"/>
    </location>
</feature>
<comment type="caution">
    <text evidence="2">The sequence shown here is derived from an EMBL/GenBank/DDBJ whole genome shotgun (WGS) entry which is preliminary data.</text>
</comment>
<feature type="non-terminal residue" evidence="2">
    <location>
        <position position="226"/>
    </location>
</feature>
<dbReference type="EMBL" id="BNCO01000102">
    <property type="protein sequence ID" value="GIL67713.1"/>
    <property type="molecule type" value="Genomic_DNA"/>
</dbReference>
<proteinExistence type="predicted"/>
<evidence type="ECO:0000313" key="2">
    <source>
        <dbReference type="EMBL" id="GIL67713.1"/>
    </source>
</evidence>
<sequence length="226" mass="24905">REYGSQCRTYGCRLRRGSVCELPVIRKLGQVLVDGRPMQLVTTITRTTRRRPDGTEDVHYQLLDQVSPDPAQVGVWRPQLKEEPWSREQLRTEATVPPRRMGRNPAYPPPTCCQSSSFWLRKAPPTVHRSGQSGPVHLHDNNRRADATIWPPESGQHAGVGPTCNSAVATAAKRLSFGPSSASPGPLEPRGPQPSPQLTHLAGLAKQAGTYLFETPLGRIKRTSLP</sequence>
<accession>A0A8J4BTN4</accession>
<dbReference type="AlphaFoldDB" id="A0A8J4BTN4"/>
<evidence type="ECO:0000313" key="3">
    <source>
        <dbReference type="Proteomes" id="UP000747399"/>
    </source>
</evidence>